<dbReference type="PANTHER" id="PTHR35861:SF1">
    <property type="entry name" value="PHAGE TAIL SHEATH PROTEIN"/>
    <property type="match status" value="1"/>
</dbReference>
<sequence>MPEYLAPGVFVEEVERGPRPIEGVSTSTAGMVGMAERGPINRPIFISSVGEYERWFGGLLPLAEFSAPGDPDTAYCHLPSAVQGFFANGGKRVFVTRIIPEEAAAASGGLYDRGTSPGDTGTILLSRAGIGDGAAGSPLYVLDIAGVGAGDTVRVGDGSRAEYLNAAAAPAAAASHIPLNRPLARAHDTAANAVSVSVPPAIGAGPFTLDSAVAAGANVLEIDSPVDLVAEPTPFLVQLSNGGVVDIAAVFETPTALGGSLFRVVINESLSQSYAAGTQAELLASAAGSETLASDAGAGDLLTFATNDIPFGAGNVIEFEAGTPAHEVRLQGELTELDLATPLPMHAPARSALIHVDLNDDGAITAKALTSDIVVGARVIPIDDRVDLEVGQVIRIGVGLDEEFAEIIAIPGAGAPAPNAGTITLGAGVTLSHLSGATVQVQDTPAFPAAGHQSSFTLLNADTGASALLLAAGQGYAAGDGVMIRRPDGTLSHHRVDASNPAANTGEVTLVSGLERTHNAGEPMIERRLLIDVEALDLGSWGDRLRLSVGDDPTGLLAQATTTMLSPPLEIRLSTLTGVSAGTLLELSNPDTGGSVLVKVRSTDPSNGSVTLDTPGLDAAAQAALGPIGGPLNVRSREFSITVELLRRPDPAVPSRNDQVIDSETFSQLSLDARHENYFADVIGRIGGPLRLEDGRPEGQSTFIRVADTAPDDAATAAIREGPESLIDVLPSGRTRAARHAMRGGDDSIATMADAVYLGSDDPEPLNRTGLQSLRNIAQISMVAIPGATSTELQSGLINHCELMRYRFAVLDAATPGSSLADVMAQRLAFDTKYAALYYPWYSVPDPMPDNLAAVRDFHLPPCGHVMGIYARTDEQRGVHKAPANEVVRGITGLSRRVSKAEQELLNPSNICATRDFRPDGRSIRVWGARCLTSDSSHKYVPVRRLLIFLEQSIEIGLQYVTFEPNAPELWRRVSQTVANFLTDVWRDGALEGTKPEEAFFVKCDRTTMTQSQIDNGQLIIEVGVAPVKPAEFVIVRIGFMTASGED</sequence>
<evidence type="ECO:0000256" key="1">
    <source>
        <dbReference type="ARBA" id="ARBA00008005"/>
    </source>
</evidence>
<proteinExistence type="inferred from homology"/>
<dbReference type="Pfam" id="PF04984">
    <property type="entry name" value="Phage_sheath_1"/>
    <property type="match status" value="1"/>
</dbReference>
<evidence type="ECO:0000313" key="5">
    <source>
        <dbReference type="Proteomes" id="UP000699975"/>
    </source>
</evidence>
<dbReference type="RefSeq" id="WP_218316872.1">
    <property type="nucleotide sequence ID" value="NZ_JAGSPB010000002.1"/>
</dbReference>
<keyword evidence="5" id="KW-1185">Reference proteome</keyword>
<organism evidence="4 5">
    <name type="scientific">Erythrobacter ani</name>
    <dbReference type="NCBI Taxonomy" id="2827235"/>
    <lineage>
        <taxon>Bacteria</taxon>
        <taxon>Pseudomonadati</taxon>
        <taxon>Pseudomonadota</taxon>
        <taxon>Alphaproteobacteria</taxon>
        <taxon>Sphingomonadales</taxon>
        <taxon>Erythrobacteraceae</taxon>
        <taxon>Erythrobacter/Porphyrobacter group</taxon>
        <taxon>Erythrobacter</taxon>
    </lineage>
</organism>
<dbReference type="InterPro" id="IPR035089">
    <property type="entry name" value="Phage_sheath_subtilisin"/>
</dbReference>
<protein>
    <submittedName>
        <fullName evidence="4">Phage tail sheath subtilisin-like domain-containing protein</fullName>
    </submittedName>
</protein>
<gene>
    <name evidence="4" type="ORF">KCG45_08675</name>
</gene>
<comment type="caution">
    <text evidence="4">The sequence shown here is derived from an EMBL/GenBank/DDBJ whole genome shotgun (WGS) entry which is preliminary data.</text>
</comment>
<dbReference type="InterPro" id="IPR052042">
    <property type="entry name" value="Tail_sheath_structural"/>
</dbReference>
<dbReference type="Pfam" id="PF17482">
    <property type="entry name" value="Phage_sheath_1C"/>
    <property type="match status" value="1"/>
</dbReference>
<feature type="domain" description="Tail sheath protein C-terminal" evidence="3">
    <location>
        <begin position="933"/>
        <end position="1038"/>
    </location>
</feature>
<dbReference type="PANTHER" id="PTHR35861">
    <property type="match status" value="1"/>
</dbReference>
<name>A0ABS6SMN9_9SPHN</name>
<comment type="similarity">
    <text evidence="1">Belongs to the myoviridae tail sheath protein family.</text>
</comment>
<dbReference type="Proteomes" id="UP000699975">
    <property type="component" value="Unassembled WGS sequence"/>
</dbReference>
<evidence type="ECO:0000259" key="2">
    <source>
        <dbReference type="Pfam" id="PF04984"/>
    </source>
</evidence>
<accession>A0ABS6SMN9</accession>
<feature type="domain" description="Tail sheath protein subtilisin-like" evidence="2">
    <location>
        <begin position="779"/>
        <end position="931"/>
    </location>
</feature>
<evidence type="ECO:0000313" key="4">
    <source>
        <dbReference type="EMBL" id="MBV7266250.1"/>
    </source>
</evidence>
<dbReference type="EMBL" id="JAGSPB010000002">
    <property type="protein sequence ID" value="MBV7266250.1"/>
    <property type="molecule type" value="Genomic_DNA"/>
</dbReference>
<dbReference type="InterPro" id="IPR020287">
    <property type="entry name" value="Tail_sheath_C"/>
</dbReference>
<reference evidence="4 5" key="1">
    <citation type="submission" date="2021-04" db="EMBL/GenBank/DDBJ databases">
        <authorList>
            <person name="Pira H."/>
            <person name="Risdian C."/>
            <person name="Wink J."/>
        </authorList>
    </citation>
    <scope>NUCLEOTIDE SEQUENCE [LARGE SCALE GENOMIC DNA]</scope>
    <source>
        <strain evidence="4 5">WH131</strain>
    </source>
</reference>
<evidence type="ECO:0000259" key="3">
    <source>
        <dbReference type="Pfam" id="PF17482"/>
    </source>
</evidence>